<dbReference type="PANTHER" id="PTHR36151">
    <property type="entry name" value="BLR2777 PROTEIN"/>
    <property type="match status" value="1"/>
</dbReference>
<organism evidence="2 3">
    <name type="scientific">Mycolicibacter senuensis</name>
    <dbReference type="NCBI Taxonomy" id="386913"/>
    <lineage>
        <taxon>Bacteria</taxon>
        <taxon>Bacillati</taxon>
        <taxon>Actinomycetota</taxon>
        <taxon>Actinomycetes</taxon>
        <taxon>Mycobacteriales</taxon>
        <taxon>Mycobacteriaceae</taxon>
        <taxon>Mycolicibacter</taxon>
    </lineage>
</organism>
<reference evidence="2 3" key="1">
    <citation type="journal article" date="2019" name="Emerg. Microbes Infect.">
        <title>Comprehensive subspecies identification of 175 nontuberculous mycobacteria species based on 7547 genomic profiles.</title>
        <authorList>
            <person name="Matsumoto Y."/>
            <person name="Kinjo T."/>
            <person name="Motooka D."/>
            <person name="Nabeya D."/>
            <person name="Jung N."/>
            <person name="Uechi K."/>
            <person name="Horii T."/>
            <person name="Iida T."/>
            <person name="Fujita J."/>
            <person name="Nakamura S."/>
        </authorList>
    </citation>
    <scope>NUCLEOTIDE SEQUENCE [LARGE SCALE GENOMIC DNA]</scope>
    <source>
        <strain evidence="2 3">JCM 16017</strain>
    </source>
</reference>
<dbReference type="EMBL" id="BLKV01000002">
    <property type="protein sequence ID" value="GFG71831.1"/>
    <property type="molecule type" value="Genomic_DNA"/>
</dbReference>
<proteinExistence type="predicted"/>
<feature type="domain" description="ER-bound oxygenase mpaB/mpaB'/Rubber oxygenase catalytic" evidence="1">
    <location>
        <begin position="22"/>
        <end position="243"/>
    </location>
</feature>
<name>A0A7I9XPE1_9MYCO</name>
<keyword evidence="3" id="KW-1185">Reference proteome</keyword>
<evidence type="ECO:0000259" key="1">
    <source>
        <dbReference type="Pfam" id="PF09995"/>
    </source>
</evidence>
<accession>A0A7I9XPE1</accession>
<dbReference type="AlphaFoldDB" id="A0A7I9XPE1"/>
<evidence type="ECO:0000313" key="3">
    <source>
        <dbReference type="Proteomes" id="UP000465263"/>
    </source>
</evidence>
<comment type="caution">
    <text evidence="2">The sequence shown here is derived from an EMBL/GenBank/DDBJ whole genome shotgun (WGS) entry which is preliminary data.</text>
</comment>
<dbReference type="InterPro" id="IPR018713">
    <property type="entry name" value="MPAB/Lcp_cat_dom"/>
</dbReference>
<sequence length="286" mass="32890">MTMVMQLSRPPVDRGLNLADYVGEGFLFLGAGVTVLLQLAEPGVGHGVADHSTVLSRPLDRLRTTMTYIYVTTLGTEEERRAVAKMVNQAHVPVKSKPDGPVTYNGFDPDLQLWVAATLYKNGQDLYERFLGPMDEATAERLYQQSAVYGTTLQVKPEMWPATRAEFEQYWQRKLDELTIDDHVRAFCHELFRGGDSPLLIRLGMPLNRWITRGLLPPQLREQLHWTWSPRDQQLFDALMAVLPPVYRLVPRPIRWLPSRYYLWAMRRRLSSGRRLIDERDRVGAA</sequence>
<dbReference type="PANTHER" id="PTHR36151:SF3">
    <property type="entry name" value="ER-BOUND OXYGENASE MPAB_MPAB'_RUBBER OXYGENASE CATALYTIC DOMAIN-CONTAINING PROTEIN"/>
    <property type="match status" value="1"/>
</dbReference>
<dbReference type="GO" id="GO:0016491">
    <property type="term" value="F:oxidoreductase activity"/>
    <property type="evidence" value="ECO:0007669"/>
    <property type="project" value="InterPro"/>
</dbReference>
<dbReference type="Pfam" id="PF09995">
    <property type="entry name" value="MPAB_Lcp_cat"/>
    <property type="match status" value="1"/>
</dbReference>
<dbReference type="Proteomes" id="UP000465263">
    <property type="component" value="Unassembled WGS sequence"/>
</dbReference>
<evidence type="ECO:0000313" key="2">
    <source>
        <dbReference type="EMBL" id="GFG71831.1"/>
    </source>
</evidence>
<gene>
    <name evidence="2" type="ORF">MSEN_35510</name>
</gene>
<protein>
    <recommendedName>
        <fullName evidence="1">ER-bound oxygenase mpaB/mpaB'/Rubber oxygenase catalytic domain-containing protein</fullName>
    </recommendedName>
</protein>